<dbReference type="PROSITE" id="PS00670">
    <property type="entry name" value="D_2_HYDROXYACID_DH_2"/>
    <property type="match status" value="1"/>
</dbReference>
<dbReference type="InterPro" id="IPR029753">
    <property type="entry name" value="D-isomer_DH_CS"/>
</dbReference>
<dbReference type="Proteomes" id="UP001419910">
    <property type="component" value="Unassembled WGS sequence"/>
</dbReference>
<name>A0ABU9XYZ9_9SPHN</name>
<dbReference type="SUPFAM" id="SSF52283">
    <property type="entry name" value="Formate/glycerate dehydrogenase catalytic domain-like"/>
    <property type="match status" value="1"/>
</dbReference>
<dbReference type="PANTHER" id="PTHR10996:SF283">
    <property type="entry name" value="GLYOXYLATE_HYDROXYPYRUVATE REDUCTASE B"/>
    <property type="match status" value="1"/>
</dbReference>
<dbReference type="InterPro" id="IPR036291">
    <property type="entry name" value="NAD(P)-bd_dom_sf"/>
</dbReference>
<dbReference type="PANTHER" id="PTHR10996">
    <property type="entry name" value="2-HYDROXYACID DEHYDROGENASE-RELATED"/>
    <property type="match status" value="1"/>
</dbReference>
<evidence type="ECO:0000313" key="5">
    <source>
        <dbReference type="EMBL" id="MEN2788762.1"/>
    </source>
</evidence>
<comment type="similarity">
    <text evidence="2">Belongs to the D-isomer specific 2-hydroxyacid dehydrogenase family.</text>
</comment>
<dbReference type="EC" id="1.1.1.-" evidence="5"/>
<accession>A0ABU9XYZ9</accession>
<keyword evidence="6" id="KW-1185">Reference proteome</keyword>
<sequence length="325" mass="34519">MSGARPRVLITRRWPEAAERRMMDRFDVTLNEGDHPLDEAALIDAMRTFDAVCPTVSDRVGAAVIEAAGRRAAILGNFGVGYDHIDIAACREFGVAVTNTPGVLTDATADLTLTLMLMAARRGGEGERLVRAGGWTGWGPTQLLGRSLAGRTLGLVGFGRIARAVAQRAHHGFGMRILYFARREVDGDDVAALGAEWVPDLHTLLGRSDIVSLHVPGGVETRHLINAAAFEAMKSEALLINTARGDVLDHAALVGALKAGRIAGAGLDVYPHEPDVPAGLVELENVVLLPHLGSATVDTRVAMGLKVLDNLDAWFAGKGPPDRVV</sequence>
<evidence type="ECO:0000313" key="6">
    <source>
        <dbReference type="Proteomes" id="UP001419910"/>
    </source>
</evidence>
<dbReference type="InterPro" id="IPR050223">
    <property type="entry name" value="D-isomer_2-hydroxyacid_DH"/>
</dbReference>
<proteinExistence type="inferred from homology"/>
<evidence type="ECO:0000259" key="4">
    <source>
        <dbReference type="Pfam" id="PF02826"/>
    </source>
</evidence>
<protein>
    <submittedName>
        <fullName evidence="5">D-glycerate dehydrogenase</fullName>
        <ecNumber evidence="5">1.1.1.-</ecNumber>
    </submittedName>
</protein>
<dbReference type="Pfam" id="PF00389">
    <property type="entry name" value="2-Hacid_dh"/>
    <property type="match status" value="1"/>
</dbReference>
<reference evidence="5 6" key="1">
    <citation type="submission" date="2024-05" db="EMBL/GenBank/DDBJ databases">
        <authorList>
            <person name="Liu Q."/>
            <person name="Xin Y.-H."/>
        </authorList>
    </citation>
    <scope>NUCLEOTIDE SEQUENCE [LARGE SCALE GENOMIC DNA]</scope>
    <source>
        <strain evidence="5 6">CGMCC 1.10181</strain>
    </source>
</reference>
<dbReference type="RefSeq" id="WP_343890773.1">
    <property type="nucleotide sequence ID" value="NZ_BAAAEH010000035.1"/>
</dbReference>
<gene>
    <name evidence="5" type="ORF">ABC974_03920</name>
</gene>
<dbReference type="EMBL" id="JBDIME010000002">
    <property type="protein sequence ID" value="MEN2788762.1"/>
    <property type="molecule type" value="Genomic_DNA"/>
</dbReference>
<dbReference type="Pfam" id="PF02826">
    <property type="entry name" value="2-Hacid_dh_C"/>
    <property type="match status" value="1"/>
</dbReference>
<organism evidence="5 6">
    <name type="scientific">Sphingomonas oligophenolica</name>
    <dbReference type="NCBI Taxonomy" id="301154"/>
    <lineage>
        <taxon>Bacteria</taxon>
        <taxon>Pseudomonadati</taxon>
        <taxon>Pseudomonadota</taxon>
        <taxon>Alphaproteobacteria</taxon>
        <taxon>Sphingomonadales</taxon>
        <taxon>Sphingomonadaceae</taxon>
        <taxon>Sphingomonas</taxon>
    </lineage>
</organism>
<evidence type="ECO:0000256" key="2">
    <source>
        <dbReference type="RuleBase" id="RU003719"/>
    </source>
</evidence>
<evidence type="ECO:0000259" key="3">
    <source>
        <dbReference type="Pfam" id="PF00389"/>
    </source>
</evidence>
<dbReference type="InterPro" id="IPR006139">
    <property type="entry name" value="D-isomer_2_OHA_DH_cat_dom"/>
</dbReference>
<comment type="caution">
    <text evidence="5">The sequence shown here is derived from an EMBL/GenBank/DDBJ whole genome shotgun (WGS) entry which is preliminary data.</text>
</comment>
<dbReference type="GO" id="GO:0016491">
    <property type="term" value="F:oxidoreductase activity"/>
    <property type="evidence" value="ECO:0007669"/>
    <property type="project" value="UniProtKB-KW"/>
</dbReference>
<dbReference type="SUPFAM" id="SSF51735">
    <property type="entry name" value="NAD(P)-binding Rossmann-fold domains"/>
    <property type="match status" value="1"/>
</dbReference>
<dbReference type="InterPro" id="IPR006140">
    <property type="entry name" value="D-isomer_DH_NAD-bd"/>
</dbReference>
<keyword evidence="1 2" id="KW-0560">Oxidoreductase</keyword>
<dbReference type="Gene3D" id="3.40.50.720">
    <property type="entry name" value="NAD(P)-binding Rossmann-like Domain"/>
    <property type="match status" value="2"/>
</dbReference>
<dbReference type="CDD" id="cd05301">
    <property type="entry name" value="GDH"/>
    <property type="match status" value="1"/>
</dbReference>
<feature type="domain" description="D-isomer specific 2-hydroxyacid dehydrogenase catalytic" evidence="3">
    <location>
        <begin position="9"/>
        <end position="324"/>
    </location>
</feature>
<evidence type="ECO:0000256" key="1">
    <source>
        <dbReference type="ARBA" id="ARBA00023002"/>
    </source>
</evidence>
<feature type="domain" description="D-isomer specific 2-hydroxyacid dehydrogenase NAD-binding" evidence="4">
    <location>
        <begin position="113"/>
        <end position="293"/>
    </location>
</feature>